<keyword evidence="7" id="KW-0812">Transmembrane</keyword>
<dbReference type="SMART" id="SM00409">
    <property type="entry name" value="IG"/>
    <property type="match status" value="2"/>
</dbReference>
<keyword evidence="3 5" id="KW-0420">Kringle</keyword>
<evidence type="ECO:0000259" key="9">
    <source>
        <dbReference type="PROSITE" id="PS50835"/>
    </source>
</evidence>
<dbReference type="InterPro" id="IPR036383">
    <property type="entry name" value="TSP1_rpt_sf"/>
</dbReference>
<dbReference type="Proteomes" id="UP000324222">
    <property type="component" value="Unassembled WGS sequence"/>
</dbReference>
<evidence type="ECO:0000256" key="6">
    <source>
        <dbReference type="SAM" id="MobiDB-lite"/>
    </source>
</evidence>
<evidence type="ECO:0000256" key="2">
    <source>
        <dbReference type="ARBA" id="ARBA00022525"/>
    </source>
</evidence>
<feature type="region of interest" description="Disordered" evidence="6">
    <location>
        <begin position="1496"/>
        <end position="1537"/>
    </location>
</feature>
<dbReference type="GO" id="GO:0004222">
    <property type="term" value="F:metalloendopeptidase activity"/>
    <property type="evidence" value="ECO:0007669"/>
    <property type="project" value="TreeGrafter"/>
</dbReference>
<dbReference type="PROSITE" id="PS50835">
    <property type="entry name" value="IG_LIKE"/>
    <property type="match status" value="1"/>
</dbReference>
<dbReference type="GO" id="GO:0007229">
    <property type="term" value="P:integrin-mediated signaling pathway"/>
    <property type="evidence" value="ECO:0007669"/>
    <property type="project" value="UniProtKB-KW"/>
</dbReference>
<feature type="domain" description="Ig-like" evidence="9">
    <location>
        <begin position="1322"/>
        <end position="1396"/>
    </location>
</feature>
<dbReference type="Gene3D" id="2.20.100.10">
    <property type="entry name" value="Thrombospondin type-1 (TSP1) repeat"/>
    <property type="match status" value="1"/>
</dbReference>
<dbReference type="InterPro" id="IPR003599">
    <property type="entry name" value="Ig_sub"/>
</dbReference>
<dbReference type="InterPro" id="IPR013783">
    <property type="entry name" value="Ig-like_fold"/>
</dbReference>
<protein>
    <submittedName>
        <fullName evidence="10">A disintegrin and metalloproteinase with thrombospondin motifs 7</fullName>
    </submittedName>
</protein>
<keyword evidence="2" id="KW-0964">Secreted</keyword>
<dbReference type="PANTHER" id="PTHR13723:SF281">
    <property type="entry name" value="PAPILIN"/>
    <property type="match status" value="1"/>
</dbReference>
<evidence type="ECO:0000313" key="11">
    <source>
        <dbReference type="Proteomes" id="UP000324222"/>
    </source>
</evidence>
<evidence type="ECO:0000313" key="10">
    <source>
        <dbReference type="EMBL" id="MPC55614.1"/>
    </source>
</evidence>
<dbReference type="GO" id="GO:0005576">
    <property type="term" value="C:extracellular region"/>
    <property type="evidence" value="ECO:0007669"/>
    <property type="project" value="UniProtKB-SubCell"/>
</dbReference>
<proteinExistence type="predicted"/>
<comment type="subcellular location">
    <subcellularLocation>
        <location evidence="1">Secreted</location>
    </subcellularLocation>
</comment>
<dbReference type="PROSITE" id="PS50092">
    <property type="entry name" value="TSP1"/>
    <property type="match status" value="1"/>
</dbReference>
<dbReference type="InterPro" id="IPR038178">
    <property type="entry name" value="Kringle_sf"/>
</dbReference>
<dbReference type="EMBL" id="VSRR010013322">
    <property type="protein sequence ID" value="MPC55614.1"/>
    <property type="molecule type" value="Genomic_DNA"/>
</dbReference>
<dbReference type="PROSITE" id="PS50070">
    <property type="entry name" value="KRINGLE_2"/>
    <property type="match status" value="1"/>
</dbReference>
<evidence type="ECO:0000259" key="8">
    <source>
        <dbReference type="PROSITE" id="PS50070"/>
    </source>
</evidence>
<evidence type="ECO:0000256" key="5">
    <source>
        <dbReference type="PROSITE-ProRule" id="PRU00121"/>
    </source>
</evidence>
<dbReference type="InterPro" id="IPR000001">
    <property type="entry name" value="Kringle"/>
</dbReference>
<dbReference type="GO" id="GO:0030198">
    <property type="term" value="P:extracellular matrix organization"/>
    <property type="evidence" value="ECO:0007669"/>
    <property type="project" value="TreeGrafter"/>
</dbReference>
<dbReference type="InterPro" id="IPR013806">
    <property type="entry name" value="Kringle-like"/>
</dbReference>
<dbReference type="PANTHER" id="PTHR13723">
    <property type="entry name" value="ADAMTS A DISINTEGRIN AND METALLOPROTEASE WITH THROMBOSPONDIN MOTIFS PROTEASE"/>
    <property type="match status" value="1"/>
</dbReference>
<evidence type="ECO:0000256" key="7">
    <source>
        <dbReference type="SAM" id="Phobius"/>
    </source>
</evidence>
<accession>A0A5B7GGD2</accession>
<dbReference type="GO" id="GO:0031012">
    <property type="term" value="C:extracellular matrix"/>
    <property type="evidence" value="ECO:0007669"/>
    <property type="project" value="TreeGrafter"/>
</dbReference>
<dbReference type="InterPro" id="IPR000884">
    <property type="entry name" value="TSP1_rpt"/>
</dbReference>
<evidence type="ECO:0000256" key="4">
    <source>
        <dbReference type="ARBA" id="ARBA00023157"/>
    </source>
</evidence>
<keyword evidence="11" id="KW-1185">Reference proteome</keyword>
<comment type="caution">
    <text evidence="5">Lacks conserved residue(s) required for the propagation of feature annotation.</text>
</comment>
<gene>
    <name evidence="10" type="primary">Adamts7_0</name>
    <name evidence="10" type="ORF">E2C01_049557</name>
</gene>
<evidence type="ECO:0000256" key="3">
    <source>
        <dbReference type="ARBA" id="ARBA00022572"/>
    </source>
</evidence>
<dbReference type="SUPFAM" id="SSF48726">
    <property type="entry name" value="Immunoglobulin"/>
    <property type="match status" value="1"/>
</dbReference>
<dbReference type="SUPFAM" id="SSF82895">
    <property type="entry name" value="TSP-1 type 1 repeat"/>
    <property type="match status" value="1"/>
</dbReference>
<feature type="domain" description="Kringle" evidence="8">
    <location>
        <begin position="94"/>
        <end position="159"/>
    </location>
</feature>
<dbReference type="GO" id="GO:0006508">
    <property type="term" value="P:proteolysis"/>
    <property type="evidence" value="ECO:0007669"/>
    <property type="project" value="TreeGrafter"/>
</dbReference>
<dbReference type="Gene3D" id="2.60.40.10">
    <property type="entry name" value="Immunoglobulins"/>
    <property type="match status" value="1"/>
</dbReference>
<sequence length="1537" mass="175249">MTLWHLCSLKSGMGCSYFGRMVVAAAVLLLEDRLASAQRHYFQKFYSHMFSSSDTDWQDRECLLTVQGREYVGQLKTPQVGHEYLRCLHWDKVAWNVRIHYDHSSKISNYYLPGFKTSLNRHYCRNPGGIWSQPGCFLQIPRKKKEEKAKAASCGVPFCPVLTQFRSSPAGMEYGGHLDLRNKTGCEDTCKYRHTLLGPACTLPVYGKLGVQVATDQKDQMKKWDVYYPCDVPLMDGETLNYRVDIEGVPENWNLFRPVTWYLTPGEFIKLKDGAEGRMILRLPHDLLSQGTETSLKAHIRLGDPMEVNDFEFEMFLAPDSSLLEMVVVAVDIHGIHVAHKIAVGHAVPKEHGQMVEASSKVPWATLMYRWLDLEVTIQTKYVKVKVYGAGEKDDDIHQSGVVELFTTKHAIQAPKYVHMASIGDTTLAAIESFNGQGFACTEGMVKYAMKHIRYYHWAVLPKVTPTSPPRPTVSRVPNYNYSIFTDRKLRIQVFNAPFSLWLSSAPVLPSDIKTETDISHRKLNVVQILVGRQNIVVIQCGVLKSVNREKDEVKCISDSQQTFTEKLKKMLLRGQGMVVDVAASEKPDGKSSLVLQVEFDIQRKKYTYSLFHPVFPRYWTLVKTKNPLVFDEKSHNTRHLYFRILGNRCKRTYSFISSEGCLPKNMEKTFVKEPGFFRTNHSLEYLQTTANFITAAIKNNYPLGKGQSFQQGLFKSCLSWAAFALSEEDKYFMSKLGNQCFYKEEGGVPFCFDRLSGKRALCEVDFCYWNKSPCFDIAETAWVRHEARDQCLDGGEVMVINLALAPSPANPTHMIFDRKYDFEIKAFSESQNNKGLCLYLYSWEKLEVIFKVTPQQVSQNLPGAYDHKSTIEDAFLVPWRYTSYTLVDMKGQWILYMEEYAMPLLTYTTRQILTRVAFDSCYSKEIKSIEKNLHDSKFALIKLNPQKKTPTLSHYFETSYFTNPDNQVVGQSILYDWRRAYQLTYGQNTFFRLAGNHFKVWVKGEVNQNKNGSDRRGVAIFLLEQLTGLEPKVMIYIDAEILFMVGPNTKNPVTDSRLITKKLFPYFQMEVYVNIAYNEQSVKVSTVLSATDVKRRKELTITVPKFNILYAALSSQGSGSVHWSLGDRMPFEDPTQKPVDGGWTKWALKSCSKPCGAGNGVMERHCTNPRPSLMGQDCVGPYQKYRQCNLRQCGRLSVELERYIRTRIIKTPHQLSVKPFSPAKMKCPKEIINRVANEYPDVVFFWQHHTGRFFQNSTSFKLSLQKKPGRAKTSWLTNHVYAKNNTMVIDSAVKELSGLWLLVAESMFSVLTVVHIVSLVVEDTSTPSSQVAIEGEEALLPCNAIGLSKLTAGNIEQTWLHNGVPYHSVSNVDSTRNDLLLIPDVGPELQGTWECINIHMKTRVEYKTSFIKLRVLRLGAKADPQYMKKKLTTIILACGVSFLMCMYNIMISLITMSLGRRNFMLRRTLMQINRKYAKAQFDKYAAKMTATVSDPLPHLLHRPPTPARQTTTAGDTRGSTGGDSKASRHRPPDKTR</sequence>
<keyword evidence="7" id="KW-1133">Transmembrane helix</keyword>
<dbReference type="InterPro" id="IPR036179">
    <property type="entry name" value="Ig-like_dom_sf"/>
</dbReference>
<keyword evidence="10" id="KW-0401">Integrin</keyword>
<feature type="transmembrane region" description="Helical" evidence="7">
    <location>
        <begin position="1435"/>
        <end position="1459"/>
    </location>
</feature>
<reference evidence="10 11" key="1">
    <citation type="submission" date="2019-05" db="EMBL/GenBank/DDBJ databases">
        <title>Another draft genome of Portunus trituberculatus and its Hox gene families provides insights of decapod evolution.</title>
        <authorList>
            <person name="Jeong J.-H."/>
            <person name="Song I."/>
            <person name="Kim S."/>
            <person name="Choi T."/>
            <person name="Kim D."/>
            <person name="Ryu S."/>
            <person name="Kim W."/>
        </authorList>
    </citation>
    <scope>NUCLEOTIDE SEQUENCE [LARGE SCALE GENOMIC DNA]</scope>
    <source>
        <tissue evidence="10">Muscle</tissue>
    </source>
</reference>
<name>A0A5B7GGD2_PORTR</name>
<evidence type="ECO:0000256" key="1">
    <source>
        <dbReference type="ARBA" id="ARBA00004613"/>
    </source>
</evidence>
<dbReference type="InterPro" id="IPR050439">
    <property type="entry name" value="ADAMTS_ADAMTS-like"/>
</dbReference>
<keyword evidence="7" id="KW-0472">Membrane</keyword>
<comment type="caution">
    <text evidence="10">The sequence shown here is derived from an EMBL/GenBank/DDBJ whole genome shotgun (WGS) entry which is preliminary data.</text>
</comment>
<dbReference type="SMART" id="SM00209">
    <property type="entry name" value="TSP1"/>
    <property type="match status" value="1"/>
</dbReference>
<dbReference type="SUPFAM" id="SSF57440">
    <property type="entry name" value="Kringle-like"/>
    <property type="match status" value="1"/>
</dbReference>
<organism evidence="10 11">
    <name type="scientific">Portunus trituberculatus</name>
    <name type="common">Swimming crab</name>
    <name type="synonym">Neptunus trituberculatus</name>
    <dbReference type="NCBI Taxonomy" id="210409"/>
    <lineage>
        <taxon>Eukaryota</taxon>
        <taxon>Metazoa</taxon>
        <taxon>Ecdysozoa</taxon>
        <taxon>Arthropoda</taxon>
        <taxon>Crustacea</taxon>
        <taxon>Multicrustacea</taxon>
        <taxon>Malacostraca</taxon>
        <taxon>Eumalacostraca</taxon>
        <taxon>Eucarida</taxon>
        <taxon>Decapoda</taxon>
        <taxon>Pleocyemata</taxon>
        <taxon>Brachyura</taxon>
        <taxon>Eubrachyura</taxon>
        <taxon>Portunoidea</taxon>
        <taxon>Portunidae</taxon>
        <taxon>Portuninae</taxon>
        <taxon>Portunus</taxon>
    </lineage>
</organism>
<keyword evidence="4" id="KW-1015">Disulfide bond</keyword>
<dbReference type="InterPro" id="IPR007110">
    <property type="entry name" value="Ig-like_dom"/>
</dbReference>
<dbReference type="Gene3D" id="2.40.20.10">
    <property type="entry name" value="Plasminogen Kringle 4"/>
    <property type="match status" value="1"/>
</dbReference>